<feature type="transmembrane region" description="Helical" evidence="1">
    <location>
        <begin position="119"/>
        <end position="138"/>
    </location>
</feature>
<evidence type="ECO:0000313" key="4">
    <source>
        <dbReference type="Proteomes" id="UP000184048"/>
    </source>
</evidence>
<evidence type="ECO:0000259" key="2">
    <source>
        <dbReference type="Pfam" id="PF08667"/>
    </source>
</evidence>
<sequence length="332" mass="38415">MGNSSIQELLFQRIREKLSPGISLAEHISELLCLSPDSAYRRIRGETPLVLEEVKLLCDTHSISLDQLLQSKDDSVLFSVVRVEDGNGSFKIFLQEMLHRLKMVASAGQKELIYLSKEIVVFHFFMHPALFAFQYFFWMKSALRSDNMPLQFSFDLLQPDIEAIGKEILSVYNAVPSIEIWNTECINNTISQIEYYREAGLFRSGQDAEIIYAALRDMLSHLQLQCEKGSKFLPGENPQLKKNNFQFFHNREGLADNTIMALTNGRKTLYLNYEGLNYMYTQNEQLCESVYARMQKLLRTSTILSGVSEKQRHLFFNSLRNKIPNRQKLQLK</sequence>
<evidence type="ECO:0000313" key="3">
    <source>
        <dbReference type="EMBL" id="SHF93644.1"/>
    </source>
</evidence>
<keyword evidence="4" id="KW-1185">Reference proteome</keyword>
<keyword evidence="1" id="KW-1133">Transmembrane helix</keyword>
<organism evidence="3 4">
    <name type="scientific">Flavisolibacter ginsengisoli DSM 18119</name>
    <dbReference type="NCBI Taxonomy" id="1121884"/>
    <lineage>
        <taxon>Bacteria</taxon>
        <taxon>Pseudomonadati</taxon>
        <taxon>Bacteroidota</taxon>
        <taxon>Chitinophagia</taxon>
        <taxon>Chitinophagales</taxon>
        <taxon>Chitinophagaceae</taxon>
        <taxon>Flavisolibacter</taxon>
    </lineage>
</organism>
<dbReference type="EMBL" id="FQUU01000024">
    <property type="protein sequence ID" value="SHF93644.1"/>
    <property type="molecule type" value="Genomic_DNA"/>
</dbReference>
<dbReference type="RefSeq" id="WP_072837021.1">
    <property type="nucleotide sequence ID" value="NZ_FQUU01000024.1"/>
</dbReference>
<dbReference type="AlphaFoldDB" id="A0A1M5FQF9"/>
<protein>
    <submittedName>
        <fullName evidence="3">BetR domain-containing protein</fullName>
    </submittedName>
</protein>
<name>A0A1M5FQF9_9BACT</name>
<evidence type="ECO:0000256" key="1">
    <source>
        <dbReference type="SAM" id="Phobius"/>
    </source>
</evidence>
<accession>A0A1M5FQF9</accession>
<feature type="domain" description="Transcription regulator BetR N-terminal" evidence="2">
    <location>
        <begin position="8"/>
        <end position="74"/>
    </location>
</feature>
<dbReference type="Proteomes" id="UP000184048">
    <property type="component" value="Unassembled WGS sequence"/>
</dbReference>
<keyword evidence="1" id="KW-0472">Membrane</keyword>
<reference evidence="3 4" key="1">
    <citation type="submission" date="2016-11" db="EMBL/GenBank/DDBJ databases">
        <authorList>
            <person name="Jaros S."/>
            <person name="Januszkiewicz K."/>
            <person name="Wedrychowicz H."/>
        </authorList>
    </citation>
    <scope>NUCLEOTIDE SEQUENCE [LARGE SCALE GENOMIC DNA]</scope>
    <source>
        <strain evidence="3 4">DSM 18119</strain>
    </source>
</reference>
<dbReference type="InterPro" id="IPR013975">
    <property type="entry name" value="Tscrpt_reg_BetR_N"/>
</dbReference>
<dbReference type="Pfam" id="PF08667">
    <property type="entry name" value="BetR"/>
    <property type="match status" value="1"/>
</dbReference>
<keyword evidence="1" id="KW-0812">Transmembrane</keyword>
<dbReference type="STRING" id="1121884.SAMN02745131_03902"/>
<proteinExistence type="predicted"/>
<gene>
    <name evidence="3" type="ORF">SAMN02745131_03902</name>
</gene>
<dbReference type="OrthoDB" id="1098026at2"/>